<keyword evidence="2" id="KW-0812">Transmembrane</keyword>
<sequence>MMYLWVAILGGIAGHLVRRVTPIALKMKDTQPVFRFPWVEVSGALIFALVAHRLGVAPEQWKWYLFTTLLLAISVSDYATKLIPDIYTFSGTLVGIASTLLFPGDVITLLDHRMMLQSMGIPPQQTLLAGAVLGIGGAACGFVMMEVIRRTFRGLLQMEAMGLGDSLIMMMAGAFVGPQVVFLSLLPACLIGVFTGFVYKLLFSTPHAPFGPSLSMGVLSMVLFGEWIVDTMRNYNTLLYQLPPKALIALSLALIGVVIGLVLRMKKKAAEYERMIEEDYEKISEKLDP</sequence>
<feature type="domain" description="Prepilin type IV endopeptidase peptidase" evidence="3">
    <location>
        <begin position="65"/>
        <end position="196"/>
    </location>
</feature>
<evidence type="ECO:0000313" key="4">
    <source>
        <dbReference type="EMBL" id="QTD52142.1"/>
    </source>
</evidence>
<evidence type="ECO:0000313" key="5">
    <source>
        <dbReference type="Proteomes" id="UP000663929"/>
    </source>
</evidence>
<dbReference type="Proteomes" id="UP000663929">
    <property type="component" value="Chromosome"/>
</dbReference>
<accession>A0A8A4TSW9</accession>
<dbReference type="PANTHER" id="PTHR30487:SF0">
    <property type="entry name" value="PREPILIN LEADER PEPTIDASE_N-METHYLTRANSFERASE-RELATED"/>
    <property type="match status" value="1"/>
</dbReference>
<feature type="transmembrane region" description="Helical" evidence="2">
    <location>
        <begin position="210"/>
        <end position="228"/>
    </location>
</feature>
<dbReference type="InterPro" id="IPR000045">
    <property type="entry name" value="Prepilin_IV_endopep_pep"/>
</dbReference>
<name>A0A8A4TSW9_SULCO</name>
<dbReference type="GO" id="GO:0005886">
    <property type="term" value="C:plasma membrane"/>
    <property type="evidence" value="ECO:0007669"/>
    <property type="project" value="TreeGrafter"/>
</dbReference>
<feature type="transmembrane region" description="Helical" evidence="2">
    <location>
        <begin position="86"/>
        <end position="107"/>
    </location>
</feature>
<dbReference type="InterPro" id="IPR036259">
    <property type="entry name" value="MFS_trans_sf"/>
</dbReference>
<protein>
    <submittedName>
        <fullName evidence="4">Prepilin peptidase</fullName>
    </submittedName>
</protein>
<dbReference type="SUPFAM" id="SSF103473">
    <property type="entry name" value="MFS general substrate transporter"/>
    <property type="match status" value="1"/>
</dbReference>
<dbReference type="GO" id="GO:0006465">
    <property type="term" value="P:signal peptide processing"/>
    <property type="evidence" value="ECO:0007669"/>
    <property type="project" value="TreeGrafter"/>
</dbReference>
<dbReference type="RefSeq" id="WP_237382251.1">
    <property type="nucleotide sequence ID" value="NZ_CP071793.1"/>
</dbReference>
<dbReference type="GO" id="GO:0004190">
    <property type="term" value="F:aspartic-type endopeptidase activity"/>
    <property type="evidence" value="ECO:0007669"/>
    <property type="project" value="InterPro"/>
</dbReference>
<dbReference type="Gene3D" id="1.20.120.1220">
    <property type="match status" value="1"/>
</dbReference>
<dbReference type="InterPro" id="IPR050882">
    <property type="entry name" value="Prepilin_peptidase/N-MTase"/>
</dbReference>
<evidence type="ECO:0000256" key="2">
    <source>
        <dbReference type="SAM" id="Phobius"/>
    </source>
</evidence>
<reference evidence="4" key="1">
    <citation type="submission" date="2021-03" db="EMBL/GenBank/DDBJ databases">
        <title>Acanthopleuribacteraceae sp. M133.</title>
        <authorList>
            <person name="Wang G."/>
        </authorList>
    </citation>
    <scope>NUCLEOTIDE SEQUENCE</scope>
    <source>
        <strain evidence="4">M133</strain>
    </source>
</reference>
<keyword evidence="2" id="KW-0472">Membrane</keyword>
<feature type="transmembrane region" description="Helical" evidence="2">
    <location>
        <begin position="127"/>
        <end position="148"/>
    </location>
</feature>
<dbReference type="AlphaFoldDB" id="A0A8A4TSW9"/>
<evidence type="ECO:0000259" key="3">
    <source>
        <dbReference type="Pfam" id="PF01478"/>
    </source>
</evidence>
<proteinExistence type="inferred from homology"/>
<keyword evidence="2" id="KW-1133">Transmembrane helix</keyword>
<evidence type="ECO:0000256" key="1">
    <source>
        <dbReference type="ARBA" id="ARBA00005801"/>
    </source>
</evidence>
<dbReference type="PANTHER" id="PTHR30487">
    <property type="entry name" value="TYPE 4 PREPILIN-LIKE PROTEINS LEADER PEPTIDE-PROCESSING ENZYME"/>
    <property type="match status" value="1"/>
</dbReference>
<gene>
    <name evidence="4" type="ORF">J3U87_06675</name>
</gene>
<comment type="similarity">
    <text evidence="1">Belongs to the peptidase A24 family.</text>
</comment>
<feature type="transmembrane region" description="Helical" evidence="2">
    <location>
        <begin position="248"/>
        <end position="265"/>
    </location>
</feature>
<keyword evidence="5" id="KW-1185">Reference proteome</keyword>
<organism evidence="4 5">
    <name type="scientific">Sulfidibacter corallicola</name>
    <dbReference type="NCBI Taxonomy" id="2818388"/>
    <lineage>
        <taxon>Bacteria</taxon>
        <taxon>Pseudomonadati</taxon>
        <taxon>Acidobacteriota</taxon>
        <taxon>Holophagae</taxon>
        <taxon>Acanthopleuribacterales</taxon>
        <taxon>Acanthopleuribacteraceae</taxon>
        <taxon>Sulfidibacter</taxon>
    </lineage>
</organism>
<feature type="transmembrane region" description="Helical" evidence="2">
    <location>
        <begin position="168"/>
        <end position="198"/>
    </location>
</feature>
<feature type="transmembrane region" description="Helical" evidence="2">
    <location>
        <begin position="35"/>
        <end position="51"/>
    </location>
</feature>
<dbReference type="Pfam" id="PF01478">
    <property type="entry name" value="Peptidase_A24"/>
    <property type="match status" value="1"/>
</dbReference>
<dbReference type="KEGG" id="scor:J3U87_06675"/>
<dbReference type="EMBL" id="CP071793">
    <property type="protein sequence ID" value="QTD52142.1"/>
    <property type="molecule type" value="Genomic_DNA"/>
</dbReference>